<evidence type="ECO:0000313" key="3">
    <source>
        <dbReference type="Proteomes" id="UP000004162"/>
    </source>
</evidence>
<comment type="caution">
    <text evidence="2">The sequence shown here is derived from an EMBL/GenBank/DDBJ whole genome shotgun (WGS) entry which is preliminary data.</text>
</comment>
<dbReference type="InterPro" id="IPR032710">
    <property type="entry name" value="NTF2-like_dom_sf"/>
</dbReference>
<gene>
    <name evidence="2" type="ORF">CferDRAFT_0950</name>
</gene>
<reference evidence="2 3" key="1">
    <citation type="submission" date="2006-07" db="EMBL/GenBank/DDBJ databases">
        <title>Annotation of the draft genome assembly of Chlorobium ferroxidans DSM 13031.</title>
        <authorList>
            <consortium name="US DOE Joint Genome Institute (JGI-ORNL)"/>
            <person name="Larimer F."/>
            <person name="Land M."/>
            <person name="Hauser L."/>
        </authorList>
    </citation>
    <scope>NUCLEOTIDE SEQUENCE [LARGE SCALE GENOMIC DNA]</scope>
    <source>
        <strain evidence="2 3">DSM 13031</strain>
    </source>
</reference>
<dbReference type="SUPFAM" id="SSF54427">
    <property type="entry name" value="NTF2-like"/>
    <property type="match status" value="1"/>
</dbReference>
<organism evidence="2 3">
    <name type="scientific">Chlorobium ferrooxidans DSM 13031</name>
    <dbReference type="NCBI Taxonomy" id="377431"/>
    <lineage>
        <taxon>Bacteria</taxon>
        <taxon>Pseudomonadati</taxon>
        <taxon>Chlorobiota</taxon>
        <taxon>Chlorobiia</taxon>
        <taxon>Chlorobiales</taxon>
        <taxon>Chlorobiaceae</taxon>
        <taxon>Chlorobium/Pelodictyon group</taxon>
        <taxon>Chlorobium</taxon>
    </lineage>
</organism>
<reference evidence="2 3" key="2">
    <citation type="submission" date="2006-07" db="EMBL/GenBank/DDBJ databases">
        <title>Sequencing of the draft genome and assembly of Chlorobium ferroxidans DSM 13031.</title>
        <authorList>
            <consortium name="US DOE Joint Genome Institute (JGI-PGF)"/>
            <person name="Copeland A."/>
            <person name="Lucas S."/>
            <person name="Lapidus A."/>
            <person name="Barry K."/>
            <person name="Glavina del Rio T."/>
            <person name="Dalin E."/>
            <person name="Tice H."/>
            <person name="Bruce D."/>
            <person name="Pitluck S."/>
            <person name="Richardson P."/>
        </authorList>
    </citation>
    <scope>NUCLEOTIDE SEQUENCE [LARGE SCALE GENOMIC DNA]</scope>
    <source>
        <strain evidence="2 3">DSM 13031</strain>
    </source>
</reference>
<keyword evidence="3" id="KW-1185">Reference proteome</keyword>
<dbReference type="Pfam" id="PF12680">
    <property type="entry name" value="SnoaL_2"/>
    <property type="match status" value="1"/>
</dbReference>
<evidence type="ECO:0000259" key="1">
    <source>
        <dbReference type="Pfam" id="PF12680"/>
    </source>
</evidence>
<feature type="domain" description="SnoaL-like" evidence="1">
    <location>
        <begin position="7"/>
        <end position="100"/>
    </location>
</feature>
<dbReference type="Proteomes" id="UP000004162">
    <property type="component" value="Unassembled WGS sequence"/>
</dbReference>
<dbReference type="OrthoDB" id="4225995at2"/>
<dbReference type="Gene3D" id="3.10.450.50">
    <property type="match status" value="1"/>
</dbReference>
<accession>Q0YRN6</accession>
<dbReference type="InterPro" id="IPR037401">
    <property type="entry name" value="SnoaL-like"/>
</dbReference>
<dbReference type="AlphaFoldDB" id="Q0YRN6"/>
<dbReference type="EMBL" id="AASE01000009">
    <property type="protein sequence ID" value="EAT58976.1"/>
    <property type="molecule type" value="Genomic_DNA"/>
</dbReference>
<name>Q0YRN6_9CHLB</name>
<evidence type="ECO:0000313" key="2">
    <source>
        <dbReference type="EMBL" id="EAT58976.1"/>
    </source>
</evidence>
<proteinExistence type="predicted"/>
<sequence length="117" mass="13042">MDIRKLIEAYHKAWTCGDFAAARSFLADDLDFRGSIDCFSNADDFLAALKQFARMTSHVTMLKSFYDNDGAALLYDCETPAPAGVIRTAEFFTVSGNRIKAIRLVFDATDLRKAMQA</sequence>
<dbReference type="RefSeq" id="WP_006366378.1">
    <property type="nucleotide sequence ID" value="NZ_AASE01000009.1"/>
</dbReference>
<protein>
    <recommendedName>
        <fullName evidence="1">SnoaL-like domain-containing protein</fullName>
    </recommendedName>
</protein>